<name>A0A0J7AWN6_COCIT</name>
<protein>
    <submittedName>
        <fullName evidence="2">Uncharacterized protein</fullName>
    </submittedName>
</protein>
<proteinExistence type="predicted"/>
<reference evidence="3" key="1">
    <citation type="journal article" date="2010" name="Genome Res.">
        <title>Population genomic sequencing of Coccidioides fungi reveals recent hybridization and transposon control.</title>
        <authorList>
            <person name="Neafsey D.E."/>
            <person name="Barker B.M."/>
            <person name="Sharpton T.J."/>
            <person name="Stajich J.E."/>
            <person name="Park D.J."/>
            <person name="Whiston E."/>
            <person name="Hung C.-Y."/>
            <person name="McMahan C."/>
            <person name="White J."/>
            <person name="Sykes S."/>
            <person name="Heiman D."/>
            <person name="Young S."/>
            <person name="Zeng Q."/>
            <person name="Abouelleil A."/>
            <person name="Aftuck L."/>
            <person name="Bessette D."/>
            <person name="Brown A."/>
            <person name="FitzGerald M."/>
            <person name="Lui A."/>
            <person name="Macdonald J.P."/>
            <person name="Priest M."/>
            <person name="Orbach M.J."/>
            <person name="Galgiani J.N."/>
            <person name="Kirkland T.N."/>
            <person name="Cole G.T."/>
            <person name="Birren B.W."/>
            <person name="Henn M.R."/>
            <person name="Taylor J.W."/>
            <person name="Rounsley S.D."/>
        </authorList>
    </citation>
    <scope>NUCLEOTIDE SEQUENCE [LARGE SCALE GENOMIC DNA]</scope>
    <source>
        <strain evidence="3">RMSCC 2394</strain>
    </source>
</reference>
<dbReference type="AlphaFoldDB" id="A0A0J7AWN6"/>
<evidence type="ECO:0000256" key="1">
    <source>
        <dbReference type="SAM" id="MobiDB-lite"/>
    </source>
</evidence>
<sequence length="156" mass="17599">MEVTQPSVVDGEARQAKASDLNFPPNWRPNSRGRNRYHQFGQRGQGSARLFLEAKWLDWMERTSKEAHLLPICGIAAKRNTIACDLGQACSHAPNAKYYKGVWSEFIVVRKMKPADSRVSNKRDAALVAFCNTRIIILANSESGIEKRISYFEGDI</sequence>
<feature type="region of interest" description="Disordered" evidence="1">
    <location>
        <begin position="1"/>
        <end position="34"/>
    </location>
</feature>
<evidence type="ECO:0000313" key="3">
    <source>
        <dbReference type="Proteomes" id="UP000054565"/>
    </source>
</evidence>
<dbReference type="Proteomes" id="UP000054565">
    <property type="component" value="Unassembled WGS sequence"/>
</dbReference>
<dbReference type="EMBL" id="DS028093">
    <property type="protein sequence ID" value="KMP01797.1"/>
    <property type="molecule type" value="Genomic_DNA"/>
</dbReference>
<evidence type="ECO:0000313" key="2">
    <source>
        <dbReference type="EMBL" id="KMP01797.1"/>
    </source>
</evidence>
<organism evidence="2 3">
    <name type="scientific">Coccidioides immitis RMSCC 2394</name>
    <dbReference type="NCBI Taxonomy" id="404692"/>
    <lineage>
        <taxon>Eukaryota</taxon>
        <taxon>Fungi</taxon>
        <taxon>Dikarya</taxon>
        <taxon>Ascomycota</taxon>
        <taxon>Pezizomycotina</taxon>
        <taxon>Eurotiomycetes</taxon>
        <taxon>Eurotiomycetidae</taxon>
        <taxon>Onygenales</taxon>
        <taxon>Onygenaceae</taxon>
        <taxon>Coccidioides</taxon>
    </lineage>
</organism>
<accession>A0A0J7AWN6</accession>
<gene>
    <name evidence="2" type="ORF">CIRG_01936</name>
</gene>